<dbReference type="Proteomes" id="UP000587462">
    <property type="component" value="Unassembled WGS sequence"/>
</dbReference>
<evidence type="ECO:0000313" key="2">
    <source>
        <dbReference type="Proteomes" id="UP000587462"/>
    </source>
</evidence>
<organism evidence="1 2">
    <name type="scientific">Streptomyces morookaense</name>
    <name type="common">Streptoverticillium morookaense</name>
    <dbReference type="NCBI Taxonomy" id="1970"/>
    <lineage>
        <taxon>Bacteria</taxon>
        <taxon>Bacillati</taxon>
        <taxon>Actinomycetota</taxon>
        <taxon>Actinomycetes</taxon>
        <taxon>Kitasatosporales</taxon>
        <taxon>Streptomycetaceae</taxon>
        <taxon>Streptomyces</taxon>
    </lineage>
</organism>
<keyword evidence="2" id="KW-1185">Reference proteome</keyword>
<protein>
    <submittedName>
        <fullName evidence="1">DUF4097 family beta strand repeat protein</fullName>
    </submittedName>
</protein>
<comment type="caution">
    <text evidence="1">The sequence shown here is derived from an EMBL/GenBank/DDBJ whole genome shotgun (WGS) entry which is preliminary data.</text>
</comment>
<dbReference type="EMBL" id="JABBXF010000090">
    <property type="protein sequence ID" value="NVK81709.1"/>
    <property type="molecule type" value="Genomic_DNA"/>
</dbReference>
<reference evidence="1 2" key="1">
    <citation type="submission" date="2020-04" db="EMBL/GenBank/DDBJ databases">
        <title>Draft Genome Sequence of Streptomyces morookaense DSM 40503, an 8-azaguanine-producing strain.</title>
        <authorList>
            <person name="Qi J."/>
            <person name="Gao J.-M."/>
        </authorList>
    </citation>
    <scope>NUCLEOTIDE SEQUENCE [LARGE SCALE GENOMIC DNA]</scope>
    <source>
        <strain evidence="1 2">DSM 40503</strain>
    </source>
</reference>
<dbReference type="AlphaFoldDB" id="A0A7Y7BA11"/>
<evidence type="ECO:0000313" key="1">
    <source>
        <dbReference type="EMBL" id="NVK81709.1"/>
    </source>
</evidence>
<proteinExistence type="predicted"/>
<gene>
    <name evidence="1" type="ORF">HG542_29260</name>
</gene>
<sequence>MITGVALSGCGASADDAAPEERTFALSGKELTVDSDSSAIELVGGSGSGKEVKVTRWFDGWAVGGSAGVTWSMDGDTLKLRLHCRGISVGCDAKHRIEVPRGIAVHVKEKNGSVRARGFDSDLKIGTGNGSVDVRDTAGRLEVGTSNGRVTAEEGIRSRQVSVTSDNGSIRLGLQQVPDRVETRTGNGSTRIALPRAAYNVDAHAGNGHVGVDVPRDAASTHAVTARSSNGNLTVTAG</sequence>
<accession>A0A7Y7BA11</accession>
<name>A0A7Y7BA11_STRMO</name>